<evidence type="ECO:0000256" key="8">
    <source>
        <dbReference type="RuleBase" id="RU371123"/>
    </source>
</evidence>
<evidence type="ECO:0000256" key="5">
    <source>
        <dbReference type="ARBA" id="ARBA00023002"/>
    </source>
</evidence>
<dbReference type="GO" id="GO:0005758">
    <property type="term" value="C:mitochondrial intermembrane space"/>
    <property type="evidence" value="ECO:0007669"/>
    <property type="project" value="UniProtKB-SubCell"/>
</dbReference>
<evidence type="ECO:0000256" key="9">
    <source>
        <dbReference type="SAM" id="MobiDB-lite"/>
    </source>
</evidence>
<feature type="region of interest" description="Disordered" evidence="9">
    <location>
        <begin position="29"/>
        <end position="53"/>
    </location>
</feature>
<dbReference type="InterPro" id="IPR017905">
    <property type="entry name" value="ERV/ALR_sulphydryl_oxidase"/>
</dbReference>
<dbReference type="PROSITE" id="PS51324">
    <property type="entry name" value="ERV_ALR"/>
    <property type="match status" value="1"/>
</dbReference>
<keyword evidence="5 8" id="KW-0560">Oxidoreductase</keyword>
<dbReference type="PANTHER" id="PTHR12645">
    <property type="entry name" value="ALR/ERV"/>
    <property type="match status" value="1"/>
</dbReference>
<dbReference type="InterPro" id="IPR039799">
    <property type="entry name" value="ALR/ERV"/>
</dbReference>
<dbReference type="InterPro" id="IPR036774">
    <property type="entry name" value="ERV/ALR_sulphydryl_oxid_sf"/>
</dbReference>
<evidence type="ECO:0000256" key="4">
    <source>
        <dbReference type="ARBA" id="ARBA00022827"/>
    </source>
</evidence>
<dbReference type="GO" id="GO:0050660">
    <property type="term" value="F:flavin adenine dinucleotide binding"/>
    <property type="evidence" value="ECO:0007669"/>
    <property type="project" value="TreeGrafter"/>
</dbReference>
<reference evidence="11 12" key="1">
    <citation type="journal article" date="2016" name="Mol. Biol. Evol.">
        <title>Comparative Genomics of Early-Diverging Mushroom-Forming Fungi Provides Insights into the Origins of Lignocellulose Decay Capabilities.</title>
        <authorList>
            <person name="Nagy L.G."/>
            <person name="Riley R."/>
            <person name="Tritt A."/>
            <person name="Adam C."/>
            <person name="Daum C."/>
            <person name="Floudas D."/>
            <person name="Sun H."/>
            <person name="Yadav J.S."/>
            <person name="Pangilinan J."/>
            <person name="Larsson K.H."/>
            <person name="Matsuura K."/>
            <person name="Barry K."/>
            <person name="Labutti K."/>
            <person name="Kuo R."/>
            <person name="Ohm R.A."/>
            <person name="Bhattacharya S.S."/>
            <person name="Shirouzu T."/>
            <person name="Yoshinaga Y."/>
            <person name="Martin F.M."/>
            <person name="Grigoriev I.V."/>
            <person name="Hibbett D.S."/>
        </authorList>
    </citation>
    <scope>NUCLEOTIDE SEQUENCE [LARGE SCALE GENOMIC DNA]</scope>
    <source>
        <strain evidence="11 12">HHB12733</strain>
    </source>
</reference>
<gene>
    <name evidence="11" type="ORF">CALCODRAFT_413308</name>
</gene>
<dbReference type="Gene3D" id="1.20.120.310">
    <property type="entry name" value="ERV/ALR sulfhydryl oxidase domain"/>
    <property type="match status" value="1"/>
</dbReference>
<name>A0A165HKZ7_9BASI</name>
<dbReference type="FunFam" id="1.20.120.310:FF:000003">
    <property type="entry name" value="Sulfhydryl oxidase"/>
    <property type="match status" value="1"/>
</dbReference>
<dbReference type="SUPFAM" id="SSF69000">
    <property type="entry name" value="FAD-dependent thiol oxidase"/>
    <property type="match status" value="1"/>
</dbReference>
<dbReference type="PANTHER" id="PTHR12645:SF0">
    <property type="entry name" value="FAD-LINKED SULFHYDRYL OXIDASE ALR"/>
    <property type="match status" value="1"/>
</dbReference>
<evidence type="ECO:0000259" key="10">
    <source>
        <dbReference type="PROSITE" id="PS51324"/>
    </source>
</evidence>
<evidence type="ECO:0000256" key="6">
    <source>
        <dbReference type="ARBA" id="ARBA00023128"/>
    </source>
</evidence>
<dbReference type="OrthoDB" id="17199at2759"/>
<dbReference type="GO" id="GO:0016971">
    <property type="term" value="F:flavin-dependent sulfhydryl oxidase activity"/>
    <property type="evidence" value="ECO:0007669"/>
    <property type="project" value="InterPro"/>
</dbReference>
<dbReference type="InParanoid" id="A0A165HKZ7"/>
<dbReference type="AlphaFoldDB" id="A0A165HKZ7"/>
<dbReference type="STRING" id="1353952.A0A165HKZ7"/>
<keyword evidence="12" id="KW-1185">Reference proteome</keyword>
<feature type="non-terminal residue" evidence="11">
    <location>
        <position position="188"/>
    </location>
</feature>
<keyword evidence="4 8" id="KW-0274">FAD</keyword>
<evidence type="ECO:0000313" key="12">
    <source>
        <dbReference type="Proteomes" id="UP000076842"/>
    </source>
</evidence>
<dbReference type="Gene3D" id="4.10.320.60">
    <property type="match status" value="1"/>
</dbReference>
<dbReference type="Proteomes" id="UP000076842">
    <property type="component" value="Unassembled WGS sequence"/>
</dbReference>
<sequence length="188" mass="19910">RLPPGMVLGPDGKPCKACNSLRSMRLATSALSKRPSASASASHSPPTPSASTPAAAAAAFGLLTAGSLLADDPHRAHCPPDSEQLGRATWTFLHTAAAYYPPSPTAAHQQHMLALLHALPTLYPCAHCAQHLGAEIQRRPPDVSGREGVSRWLCDVHNEVNGRLGKPVFDCARVLERWRDGPTDGSCD</sequence>
<protein>
    <recommendedName>
        <fullName evidence="8">Sulfhydryl oxidase</fullName>
        <ecNumber evidence="8">1.8.3.2</ecNumber>
    </recommendedName>
</protein>
<proteinExistence type="predicted"/>
<comment type="catalytic activity">
    <reaction evidence="8">
        <text>2 R'C(R)SH + O2 = R'C(R)S-S(R)CR' + H2O2</text>
        <dbReference type="Rhea" id="RHEA:17357"/>
        <dbReference type="ChEBI" id="CHEBI:15379"/>
        <dbReference type="ChEBI" id="CHEBI:16240"/>
        <dbReference type="ChEBI" id="CHEBI:16520"/>
        <dbReference type="ChEBI" id="CHEBI:17412"/>
        <dbReference type="EC" id="1.8.3.2"/>
    </reaction>
</comment>
<evidence type="ECO:0000256" key="3">
    <source>
        <dbReference type="ARBA" id="ARBA00022630"/>
    </source>
</evidence>
<keyword evidence="3 8" id="KW-0285">Flavoprotein</keyword>
<feature type="non-terminal residue" evidence="11">
    <location>
        <position position="1"/>
    </location>
</feature>
<keyword evidence="6" id="KW-0496">Mitochondrion</keyword>
<keyword evidence="7" id="KW-1015">Disulfide bond</keyword>
<comment type="cofactor">
    <cofactor evidence="1 8">
        <name>FAD</name>
        <dbReference type="ChEBI" id="CHEBI:57692"/>
    </cofactor>
</comment>
<evidence type="ECO:0000256" key="1">
    <source>
        <dbReference type="ARBA" id="ARBA00001974"/>
    </source>
</evidence>
<evidence type="ECO:0000313" key="11">
    <source>
        <dbReference type="EMBL" id="KZT59427.1"/>
    </source>
</evidence>
<organism evidence="11 12">
    <name type="scientific">Calocera cornea HHB12733</name>
    <dbReference type="NCBI Taxonomy" id="1353952"/>
    <lineage>
        <taxon>Eukaryota</taxon>
        <taxon>Fungi</taxon>
        <taxon>Dikarya</taxon>
        <taxon>Basidiomycota</taxon>
        <taxon>Agaricomycotina</taxon>
        <taxon>Dacrymycetes</taxon>
        <taxon>Dacrymycetales</taxon>
        <taxon>Dacrymycetaceae</taxon>
        <taxon>Calocera</taxon>
    </lineage>
</organism>
<accession>A0A165HKZ7</accession>
<evidence type="ECO:0000256" key="2">
    <source>
        <dbReference type="ARBA" id="ARBA00004569"/>
    </source>
</evidence>
<evidence type="ECO:0000256" key="7">
    <source>
        <dbReference type="ARBA" id="ARBA00023157"/>
    </source>
</evidence>
<dbReference type="EMBL" id="KV423940">
    <property type="protein sequence ID" value="KZT59427.1"/>
    <property type="molecule type" value="Genomic_DNA"/>
</dbReference>
<dbReference type="Pfam" id="PF04777">
    <property type="entry name" value="Evr1_Alr"/>
    <property type="match status" value="1"/>
</dbReference>
<dbReference type="FunCoup" id="A0A165HKZ7">
    <property type="interactions" value="277"/>
</dbReference>
<dbReference type="EC" id="1.8.3.2" evidence="8"/>
<comment type="subcellular location">
    <subcellularLocation>
        <location evidence="2">Mitochondrion intermembrane space</location>
    </subcellularLocation>
</comment>
<feature type="domain" description="ERV/ALR sulfhydryl oxidase" evidence="10">
    <location>
        <begin position="78"/>
        <end position="178"/>
    </location>
</feature>